<comment type="caution">
    <text evidence="4">The sequence shown here is derived from an EMBL/GenBank/DDBJ whole genome shotgun (WGS) entry which is preliminary data.</text>
</comment>
<dbReference type="AlphaFoldDB" id="A0AAV2PIF4"/>
<evidence type="ECO:0000313" key="5">
    <source>
        <dbReference type="Proteomes" id="UP001497623"/>
    </source>
</evidence>
<dbReference type="SUPFAM" id="SSF48056">
    <property type="entry name" value="Di-copper centre-containing domain"/>
    <property type="match status" value="1"/>
</dbReference>
<keyword evidence="2" id="KW-0186">Copper</keyword>
<dbReference type="InterPro" id="IPR014756">
    <property type="entry name" value="Ig_E-set"/>
</dbReference>
<dbReference type="InterPro" id="IPR000896">
    <property type="entry name" value="Hemocyanin/hexamerin_mid_dom"/>
</dbReference>
<dbReference type="Gene3D" id="2.60.40.1520">
    <property type="entry name" value="Hemocyanin, C-terminal domain"/>
    <property type="match status" value="1"/>
</dbReference>
<feature type="domain" description="Hemocyanin middle" evidence="3">
    <location>
        <begin position="34"/>
        <end position="223"/>
    </location>
</feature>
<organism evidence="4 5">
    <name type="scientific">Meganyctiphanes norvegica</name>
    <name type="common">Northern krill</name>
    <name type="synonym">Thysanopoda norvegica</name>
    <dbReference type="NCBI Taxonomy" id="48144"/>
    <lineage>
        <taxon>Eukaryota</taxon>
        <taxon>Metazoa</taxon>
        <taxon>Ecdysozoa</taxon>
        <taxon>Arthropoda</taxon>
        <taxon>Crustacea</taxon>
        <taxon>Multicrustacea</taxon>
        <taxon>Malacostraca</taxon>
        <taxon>Eumalacostraca</taxon>
        <taxon>Eucarida</taxon>
        <taxon>Euphausiacea</taxon>
        <taxon>Euphausiidae</taxon>
        <taxon>Meganyctiphanes</taxon>
    </lineage>
</organism>
<sequence length="364" mass="42972">MCEGIKNFLNEHLFLTALEQVLMCKNYDIDLPPVMERFPSDFIERSRIDVLTNKDEEEFGEKGSFQGRKGRQMDEDTVEFERLPNGNYRITRVADLSGKDSFPEDRVSYFREDYGMNSHHYNWHRINIDGTTPRRDDYFIYNHEQMLARYNAERLANGLPRVEPYSDMRRPVEVGHEANLGHDNRQFADRPDNAIPAEYARIGDFERKRRSLDRTIQQEVINDEAFFDALESYHDAGHMILAQTVEDERHRGDRNVMQDSPVSARDNVFFRWHQHVQDLFDQYEGMKRRVTESYLTYEDLVVPHFGVWDMVVTSHRGTRRANELITGCSYHTMEATSGLDFKGNERAYVHMTHLDHVPFTYHID</sequence>
<dbReference type="InterPro" id="IPR037020">
    <property type="entry name" value="Hemocyanin_C_sf"/>
</dbReference>
<gene>
    <name evidence="4" type="ORF">MNOR_LOCUS632</name>
</gene>
<evidence type="ECO:0000256" key="2">
    <source>
        <dbReference type="ARBA" id="ARBA00023008"/>
    </source>
</evidence>
<dbReference type="PANTHER" id="PTHR11511:SF4">
    <property type="entry name" value="PHENOLOXIDASE 2-RELATED"/>
    <property type="match status" value="1"/>
</dbReference>
<proteinExistence type="predicted"/>
<evidence type="ECO:0000256" key="1">
    <source>
        <dbReference type="ARBA" id="ARBA00022723"/>
    </source>
</evidence>
<dbReference type="SUPFAM" id="SSF81296">
    <property type="entry name" value="E set domains"/>
    <property type="match status" value="1"/>
</dbReference>
<keyword evidence="1" id="KW-0479">Metal-binding</keyword>
<reference evidence="4 5" key="1">
    <citation type="submission" date="2024-05" db="EMBL/GenBank/DDBJ databases">
        <authorList>
            <person name="Wallberg A."/>
        </authorList>
    </citation>
    <scope>NUCLEOTIDE SEQUENCE [LARGE SCALE GENOMIC DNA]</scope>
</reference>
<dbReference type="PRINTS" id="PR00187">
    <property type="entry name" value="HAEMOCYANIN"/>
</dbReference>
<dbReference type="GO" id="GO:0046872">
    <property type="term" value="F:metal ion binding"/>
    <property type="evidence" value="ECO:0007669"/>
    <property type="project" value="UniProtKB-KW"/>
</dbReference>
<dbReference type="InterPro" id="IPR013788">
    <property type="entry name" value="Hemocyanin/hexamerin"/>
</dbReference>
<accession>A0AAV2PIF4</accession>
<evidence type="ECO:0000259" key="3">
    <source>
        <dbReference type="Pfam" id="PF00372"/>
    </source>
</evidence>
<keyword evidence="5" id="KW-1185">Reference proteome</keyword>
<dbReference type="PANTHER" id="PTHR11511">
    <property type="entry name" value="LARVAL STORAGE PROTEIN/PHENOLOXIDASE"/>
    <property type="match status" value="1"/>
</dbReference>
<feature type="non-terminal residue" evidence="4">
    <location>
        <position position="364"/>
    </location>
</feature>
<dbReference type="Proteomes" id="UP001497623">
    <property type="component" value="Unassembled WGS sequence"/>
</dbReference>
<dbReference type="InterPro" id="IPR008922">
    <property type="entry name" value="Di-copper_centre_dom_sf"/>
</dbReference>
<evidence type="ECO:0000313" key="4">
    <source>
        <dbReference type="EMBL" id="CAL4059510.1"/>
    </source>
</evidence>
<dbReference type="Gene3D" id="1.10.1280.10">
    <property type="entry name" value="Di-copper center containing domain from catechol oxidase"/>
    <property type="match status" value="2"/>
</dbReference>
<dbReference type="EMBL" id="CAXKWB010000147">
    <property type="protein sequence ID" value="CAL4059510.1"/>
    <property type="molecule type" value="Genomic_DNA"/>
</dbReference>
<dbReference type="Pfam" id="PF00372">
    <property type="entry name" value="Hemocyanin_M"/>
    <property type="match status" value="1"/>
</dbReference>
<name>A0AAV2PIF4_MEGNR</name>
<protein>
    <recommendedName>
        <fullName evidence="3">Hemocyanin middle domain-containing protein</fullName>
    </recommendedName>
</protein>